<keyword evidence="3" id="KW-1185">Reference proteome</keyword>
<name>A0ABY5TTL4_9BACT</name>
<protein>
    <submittedName>
        <fullName evidence="2">Uncharacterized protein</fullName>
    </submittedName>
</protein>
<reference evidence="2" key="1">
    <citation type="submission" date="2022-08" db="EMBL/GenBank/DDBJ databases">
        <title>Complete genome sequence of Mycoplasma molare type strain H 542.</title>
        <authorList>
            <person name="Spergser J."/>
        </authorList>
    </citation>
    <scope>NUCLEOTIDE SEQUENCE</scope>
    <source>
        <strain evidence="2">H 542</strain>
    </source>
</reference>
<dbReference type="Proteomes" id="UP001058364">
    <property type="component" value="Chromosome"/>
</dbReference>
<accession>A0ABY5TTL4</accession>
<keyword evidence="1" id="KW-0472">Membrane</keyword>
<keyword evidence="1" id="KW-1133">Transmembrane helix</keyword>
<evidence type="ECO:0000313" key="3">
    <source>
        <dbReference type="Proteomes" id="UP001058364"/>
    </source>
</evidence>
<keyword evidence="1" id="KW-0812">Transmembrane</keyword>
<sequence>MKDKRREELIEILNHKYELDLKYLESLDFNQLEEIYLKKEKEELSLLKNPNKFFYVKGLPVPKEVETKTSEKGGKLIFAFFVLTLLLVLVLFFVLAIINLK</sequence>
<dbReference type="RefSeq" id="WP_027123040.1">
    <property type="nucleotide sequence ID" value="NZ_CP103423.1"/>
</dbReference>
<evidence type="ECO:0000256" key="1">
    <source>
        <dbReference type="SAM" id="Phobius"/>
    </source>
</evidence>
<dbReference type="EMBL" id="CP103423">
    <property type="protein sequence ID" value="UWD34012.1"/>
    <property type="molecule type" value="Genomic_DNA"/>
</dbReference>
<organism evidence="2 3">
    <name type="scientific">Mesomycoplasma molare</name>
    <dbReference type="NCBI Taxonomy" id="171288"/>
    <lineage>
        <taxon>Bacteria</taxon>
        <taxon>Bacillati</taxon>
        <taxon>Mycoplasmatota</taxon>
        <taxon>Mycoplasmoidales</taxon>
        <taxon>Metamycoplasmataceae</taxon>
        <taxon>Mesomycoplasma</taxon>
    </lineage>
</organism>
<proteinExistence type="predicted"/>
<feature type="transmembrane region" description="Helical" evidence="1">
    <location>
        <begin position="76"/>
        <end position="98"/>
    </location>
</feature>
<evidence type="ECO:0000313" key="2">
    <source>
        <dbReference type="EMBL" id="UWD34012.1"/>
    </source>
</evidence>
<gene>
    <name evidence="2" type="ORF">NX772_02800</name>
</gene>